<proteinExistence type="predicted"/>
<name>A0A0D3IIH2_EMIH1</name>
<evidence type="ECO:0000313" key="10">
    <source>
        <dbReference type="Proteomes" id="UP000013827"/>
    </source>
</evidence>
<dbReference type="eggNOG" id="ENOG502QQNK">
    <property type="taxonomic scope" value="Eukaryota"/>
</dbReference>
<dbReference type="STRING" id="2903.R1BN16"/>
<dbReference type="InterPro" id="IPR044845">
    <property type="entry name" value="HPAT/SRGT1-like"/>
</dbReference>
<evidence type="ECO:0000256" key="4">
    <source>
        <dbReference type="ARBA" id="ARBA00022692"/>
    </source>
</evidence>
<evidence type="ECO:0000256" key="7">
    <source>
        <dbReference type="SAM" id="MobiDB-lite"/>
    </source>
</evidence>
<keyword evidence="4" id="KW-0812">Transmembrane</keyword>
<evidence type="ECO:0000256" key="5">
    <source>
        <dbReference type="ARBA" id="ARBA00022989"/>
    </source>
</evidence>
<comment type="subcellular location">
    <subcellularLocation>
        <location evidence="1">Membrane</location>
        <topology evidence="1">Single-pass membrane protein</topology>
    </subcellularLocation>
</comment>
<dbReference type="InterPro" id="IPR056508">
    <property type="entry name" value="HPAT-like"/>
</dbReference>
<dbReference type="EnsemblProtists" id="EOD11057">
    <property type="protein sequence ID" value="EOD11057"/>
    <property type="gene ID" value="EMIHUDRAFT_214829"/>
</dbReference>
<keyword evidence="2" id="KW-0328">Glycosyltransferase</keyword>
<keyword evidence="3" id="KW-0808">Transferase</keyword>
<keyword evidence="6" id="KW-0472">Membrane</keyword>
<dbReference type="Pfam" id="PF23452">
    <property type="entry name" value="HPAT"/>
    <property type="match status" value="1"/>
</dbReference>
<dbReference type="PANTHER" id="PTHR31485">
    <property type="entry name" value="PEPTIDYL SERINE ALPHA-GALACTOSYLTRANSFERASE"/>
    <property type="match status" value="1"/>
</dbReference>
<evidence type="ECO:0000256" key="3">
    <source>
        <dbReference type="ARBA" id="ARBA00022679"/>
    </source>
</evidence>
<evidence type="ECO:0000256" key="6">
    <source>
        <dbReference type="ARBA" id="ARBA00023136"/>
    </source>
</evidence>
<dbReference type="PANTHER" id="PTHR31485:SF7">
    <property type="entry name" value="PEPTIDYL SERINE ALPHA-GALACTOSYLTRANSFERASE"/>
    <property type="match status" value="1"/>
</dbReference>
<evidence type="ECO:0000313" key="9">
    <source>
        <dbReference type="EnsemblProtists" id="EOD11057"/>
    </source>
</evidence>
<dbReference type="RefSeq" id="XP_005763486.1">
    <property type="nucleotide sequence ID" value="XM_005763429.1"/>
</dbReference>
<evidence type="ECO:0000259" key="8">
    <source>
        <dbReference type="Pfam" id="PF23452"/>
    </source>
</evidence>
<protein>
    <recommendedName>
        <fullName evidence="8">Hydroxyproline O-arabinosyltransferase-like domain-containing protein</fullName>
    </recommendedName>
</protein>
<dbReference type="GO" id="GO:0016020">
    <property type="term" value="C:membrane"/>
    <property type="evidence" value="ECO:0007669"/>
    <property type="project" value="UniProtKB-SubCell"/>
</dbReference>
<dbReference type="KEGG" id="ehx:EMIHUDRAFT_214829"/>
<dbReference type="PaxDb" id="2903-EOD11057"/>
<reference evidence="10" key="1">
    <citation type="journal article" date="2013" name="Nature">
        <title>Pan genome of the phytoplankton Emiliania underpins its global distribution.</title>
        <authorList>
            <person name="Read B.A."/>
            <person name="Kegel J."/>
            <person name="Klute M.J."/>
            <person name="Kuo A."/>
            <person name="Lefebvre S.C."/>
            <person name="Maumus F."/>
            <person name="Mayer C."/>
            <person name="Miller J."/>
            <person name="Monier A."/>
            <person name="Salamov A."/>
            <person name="Young J."/>
            <person name="Aguilar M."/>
            <person name="Claverie J.M."/>
            <person name="Frickenhaus S."/>
            <person name="Gonzalez K."/>
            <person name="Herman E.K."/>
            <person name="Lin Y.C."/>
            <person name="Napier J."/>
            <person name="Ogata H."/>
            <person name="Sarno A.F."/>
            <person name="Shmutz J."/>
            <person name="Schroeder D."/>
            <person name="de Vargas C."/>
            <person name="Verret F."/>
            <person name="von Dassow P."/>
            <person name="Valentin K."/>
            <person name="Van de Peer Y."/>
            <person name="Wheeler G."/>
            <person name="Dacks J.B."/>
            <person name="Delwiche C.F."/>
            <person name="Dyhrman S.T."/>
            <person name="Glockner G."/>
            <person name="John U."/>
            <person name="Richards T."/>
            <person name="Worden A.Z."/>
            <person name="Zhang X."/>
            <person name="Grigoriev I.V."/>
            <person name="Allen A.E."/>
            <person name="Bidle K."/>
            <person name="Borodovsky M."/>
            <person name="Bowler C."/>
            <person name="Brownlee C."/>
            <person name="Cock J.M."/>
            <person name="Elias M."/>
            <person name="Gladyshev V.N."/>
            <person name="Groth M."/>
            <person name="Guda C."/>
            <person name="Hadaegh A."/>
            <person name="Iglesias-Rodriguez M.D."/>
            <person name="Jenkins J."/>
            <person name="Jones B.M."/>
            <person name="Lawson T."/>
            <person name="Leese F."/>
            <person name="Lindquist E."/>
            <person name="Lobanov A."/>
            <person name="Lomsadze A."/>
            <person name="Malik S.B."/>
            <person name="Marsh M.E."/>
            <person name="Mackinder L."/>
            <person name="Mock T."/>
            <person name="Mueller-Roeber B."/>
            <person name="Pagarete A."/>
            <person name="Parker M."/>
            <person name="Probert I."/>
            <person name="Quesneville H."/>
            <person name="Raines C."/>
            <person name="Rensing S.A."/>
            <person name="Riano-Pachon D.M."/>
            <person name="Richier S."/>
            <person name="Rokitta S."/>
            <person name="Shiraiwa Y."/>
            <person name="Soanes D.M."/>
            <person name="van der Giezen M."/>
            <person name="Wahlund T.M."/>
            <person name="Williams B."/>
            <person name="Wilson W."/>
            <person name="Wolfe G."/>
            <person name="Wurch L.L."/>
        </authorList>
    </citation>
    <scope>NUCLEOTIDE SEQUENCE</scope>
</reference>
<sequence>MERRRRIEVDRELFGGSLLDDVRCYGCSGGHLPGPVDAKSGCGLTRRPFHTLLIVTAGESELWQTRVMAHHWRLQASQDPCAEMGNLSRLLILGQERFRFNPREVSTVTAKSTSPERSRPDAIVQYIKGGHLDQMREDYVLIAEPDQVFLRPLPNLASETVPAAFRVSFMKQKPDLVDRVAPGLGLGRKTQPVGPSPLLIHKEQLRQLAPLWLKFTDQFAQEPSLARAVQGWRREYWGYAIAAAQLGISHLILDAFHPEGPLLVDDLMGLRGSSFAPRMPYYMLHFDQPLDYSREGLSMGRDGEWSFDKRHYRKSFPPRQLWPPPRCAPGHAHLLTSLINNASAKLRSKQWSNATDNGSLWRQHSWQSLRAPAVDAAAMAVAEADEAPSWAPKLELFGAWRDASIGRIIGTGPWRIRGNRSASSDRPIVLEQVYFLSHGYLATSRGQGRWAVSSRGGAIDVEVCGVTLRLKPRLDVSPWELREGVLPACGCVGVTARLDATIEGEVHYRWSLPVTPPSDELSRRLEGTGPYIGPAGEVYLLRGGALQATGDELGAYRRWRLVPPACCRSDAKARLVLSKGRAEEASKEVATGAAKAEQDESDTSRDPSAQLCGKARVCAILTECFTIRLPTASQADEEGDPKPPVYLPGEAEARSLELAVRAPASKCESLNQR</sequence>
<keyword evidence="10" id="KW-1185">Reference proteome</keyword>
<dbReference type="GeneID" id="17257334"/>
<evidence type="ECO:0000256" key="2">
    <source>
        <dbReference type="ARBA" id="ARBA00022676"/>
    </source>
</evidence>
<feature type="domain" description="Hydroxyproline O-arabinosyltransferase-like" evidence="8">
    <location>
        <begin position="49"/>
        <end position="347"/>
    </location>
</feature>
<feature type="compositionally biased region" description="Basic and acidic residues" evidence="7">
    <location>
        <begin position="596"/>
        <end position="605"/>
    </location>
</feature>
<dbReference type="HOGENOM" id="CLU_408529_0_0_1"/>
<feature type="region of interest" description="Disordered" evidence="7">
    <location>
        <begin position="586"/>
        <end position="608"/>
    </location>
</feature>
<accession>A0A0D3IIH2</accession>
<dbReference type="GO" id="GO:0016757">
    <property type="term" value="F:glycosyltransferase activity"/>
    <property type="evidence" value="ECO:0007669"/>
    <property type="project" value="UniProtKB-KW"/>
</dbReference>
<dbReference type="Proteomes" id="UP000013827">
    <property type="component" value="Unassembled WGS sequence"/>
</dbReference>
<dbReference type="AlphaFoldDB" id="A0A0D3IIH2"/>
<organism evidence="9 10">
    <name type="scientific">Emiliania huxleyi (strain CCMP1516)</name>
    <dbReference type="NCBI Taxonomy" id="280463"/>
    <lineage>
        <taxon>Eukaryota</taxon>
        <taxon>Haptista</taxon>
        <taxon>Haptophyta</taxon>
        <taxon>Prymnesiophyceae</taxon>
        <taxon>Isochrysidales</taxon>
        <taxon>Noelaerhabdaceae</taxon>
        <taxon>Emiliania</taxon>
    </lineage>
</organism>
<evidence type="ECO:0000256" key="1">
    <source>
        <dbReference type="ARBA" id="ARBA00004167"/>
    </source>
</evidence>
<reference evidence="9" key="2">
    <citation type="submission" date="2024-10" db="UniProtKB">
        <authorList>
            <consortium name="EnsemblProtists"/>
        </authorList>
    </citation>
    <scope>IDENTIFICATION</scope>
</reference>
<keyword evidence="5" id="KW-1133">Transmembrane helix</keyword>